<organism evidence="1 2">
    <name type="scientific">Plasmopara halstedii</name>
    <name type="common">Downy mildew of sunflower</name>
    <dbReference type="NCBI Taxonomy" id="4781"/>
    <lineage>
        <taxon>Eukaryota</taxon>
        <taxon>Sar</taxon>
        <taxon>Stramenopiles</taxon>
        <taxon>Oomycota</taxon>
        <taxon>Peronosporomycetes</taxon>
        <taxon>Peronosporales</taxon>
        <taxon>Peronosporaceae</taxon>
        <taxon>Plasmopara</taxon>
    </lineage>
</organism>
<proteinExistence type="predicted"/>
<dbReference type="RefSeq" id="XP_024576316.1">
    <property type="nucleotide sequence ID" value="XM_024725550.1"/>
</dbReference>
<evidence type="ECO:0000313" key="1">
    <source>
        <dbReference type="EMBL" id="CEG39947.1"/>
    </source>
</evidence>
<accession>A0A0N7L4Y2</accession>
<dbReference type="GeneID" id="36405227"/>
<name>A0A0N7L4Y2_PLAHL</name>
<evidence type="ECO:0000313" key="2">
    <source>
        <dbReference type="Proteomes" id="UP000054928"/>
    </source>
</evidence>
<keyword evidence="2" id="KW-1185">Reference proteome</keyword>
<sequence>MTGITTSHGRYWHMKVITKVIFDPDICTSNGSNFTELQLSLLTMDLIDDCPVIRTVISVSVTVVFSKNFTGIYMPPWRANAMARQQ</sequence>
<dbReference type="AlphaFoldDB" id="A0A0N7L4Y2"/>
<reference evidence="2" key="1">
    <citation type="submission" date="2014-09" db="EMBL/GenBank/DDBJ databases">
        <authorList>
            <person name="Sharma Rahul"/>
            <person name="Thines Marco"/>
        </authorList>
    </citation>
    <scope>NUCLEOTIDE SEQUENCE [LARGE SCALE GENOMIC DNA]</scope>
</reference>
<protein>
    <submittedName>
        <fullName evidence="1">Uncharacterized protein</fullName>
    </submittedName>
</protein>
<dbReference type="Proteomes" id="UP000054928">
    <property type="component" value="Unassembled WGS sequence"/>
</dbReference>
<dbReference type="EMBL" id="CCYD01000442">
    <property type="protein sequence ID" value="CEG39947.1"/>
    <property type="molecule type" value="Genomic_DNA"/>
</dbReference>